<dbReference type="SUPFAM" id="SSF53807">
    <property type="entry name" value="Helical backbone' metal receptor"/>
    <property type="match status" value="1"/>
</dbReference>
<feature type="signal peptide" evidence="2">
    <location>
        <begin position="1"/>
        <end position="30"/>
    </location>
</feature>
<keyword evidence="1 2" id="KW-0732">Signal</keyword>
<evidence type="ECO:0000313" key="4">
    <source>
        <dbReference type="EMBL" id="GGB41233.1"/>
    </source>
</evidence>
<feature type="domain" description="Fe/B12 periplasmic-binding" evidence="3">
    <location>
        <begin position="40"/>
        <end position="283"/>
    </location>
</feature>
<dbReference type="PANTHER" id="PTHR30535">
    <property type="entry name" value="VITAMIN B12-BINDING PROTEIN"/>
    <property type="match status" value="1"/>
</dbReference>
<dbReference type="RefSeq" id="WP_229667831.1">
    <property type="nucleotide sequence ID" value="NZ_BMKE01000008.1"/>
</dbReference>
<organism evidence="4 5">
    <name type="scientific">Oceanisphaera marina</name>
    <dbReference type="NCBI Taxonomy" id="2017550"/>
    <lineage>
        <taxon>Bacteria</taxon>
        <taxon>Pseudomonadati</taxon>
        <taxon>Pseudomonadota</taxon>
        <taxon>Gammaproteobacteria</taxon>
        <taxon>Aeromonadales</taxon>
        <taxon>Aeromonadaceae</taxon>
        <taxon>Oceanisphaera</taxon>
    </lineage>
</organism>
<proteinExistence type="predicted"/>
<protein>
    <submittedName>
        <fullName evidence="4">Cobalamin-binding protein</fullName>
    </submittedName>
</protein>
<dbReference type="InterPro" id="IPR054828">
    <property type="entry name" value="Vit_B12_bind_prot"/>
</dbReference>
<dbReference type="CDD" id="cd01144">
    <property type="entry name" value="BtuF"/>
    <property type="match status" value="1"/>
</dbReference>
<dbReference type="NCBIfam" id="NF038402">
    <property type="entry name" value="TroA_like"/>
    <property type="match status" value="1"/>
</dbReference>
<evidence type="ECO:0000256" key="1">
    <source>
        <dbReference type="ARBA" id="ARBA00022729"/>
    </source>
</evidence>
<evidence type="ECO:0000256" key="2">
    <source>
        <dbReference type="SAM" id="SignalP"/>
    </source>
</evidence>
<dbReference type="Proteomes" id="UP000646152">
    <property type="component" value="Unassembled WGS sequence"/>
</dbReference>
<dbReference type="PANTHER" id="PTHR30535:SF34">
    <property type="entry name" value="MOLYBDATE-BINDING PROTEIN MOLA"/>
    <property type="match status" value="1"/>
</dbReference>
<accession>A0ABQ1IHP8</accession>
<feature type="chain" id="PRO_5046807834" evidence="2">
    <location>
        <begin position="31"/>
        <end position="286"/>
    </location>
</feature>
<dbReference type="EMBL" id="BMKE01000008">
    <property type="protein sequence ID" value="GGB41233.1"/>
    <property type="molecule type" value="Genomic_DNA"/>
</dbReference>
<dbReference type="InterPro" id="IPR002491">
    <property type="entry name" value="ABC_transptr_periplasmic_BD"/>
</dbReference>
<dbReference type="Pfam" id="PF01497">
    <property type="entry name" value="Peripla_BP_2"/>
    <property type="match status" value="1"/>
</dbReference>
<gene>
    <name evidence="4" type="ORF">GCM10011502_13220</name>
</gene>
<dbReference type="InterPro" id="IPR050902">
    <property type="entry name" value="ABC_Transporter_SBP"/>
</dbReference>
<reference evidence="5" key="1">
    <citation type="journal article" date="2019" name="Int. J. Syst. Evol. Microbiol.">
        <title>The Global Catalogue of Microorganisms (GCM) 10K type strain sequencing project: providing services to taxonomists for standard genome sequencing and annotation.</title>
        <authorList>
            <consortium name="The Broad Institute Genomics Platform"/>
            <consortium name="The Broad Institute Genome Sequencing Center for Infectious Disease"/>
            <person name="Wu L."/>
            <person name="Ma J."/>
        </authorList>
    </citation>
    <scope>NUCLEOTIDE SEQUENCE [LARGE SCALE GENOMIC DNA]</scope>
    <source>
        <strain evidence="5">CGMCC 1.15923</strain>
    </source>
</reference>
<name>A0ABQ1IHP8_9GAMM</name>
<dbReference type="PROSITE" id="PS50983">
    <property type="entry name" value="FE_B12_PBP"/>
    <property type="match status" value="1"/>
</dbReference>
<evidence type="ECO:0000259" key="3">
    <source>
        <dbReference type="PROSITE" id="PS50983"/>
    </source>
</evidence>
<comment type="caution">
    <text evidence="4">The sequence shown here is derived from an EMBL/GenBank/DDBJ whole genome shotgun (WGS) entry which is preliminary data.</text>
</comment>
<dbReference type="Gene3D" id="3.40.50.1980">
    <property type="entry name" value="Nitrogenase molybdenum iron protein domain"/>
    <property type="match status" value="2"/>
</dbReference>
<keyword evidence="5" id="KW-1185">Reference proteome</keyword>
<sequence>MVNSLMVQYFRRRLLVTLLSLWLLTSQVQAQDTPTARAERVISLAPHITEMLFAIGAGEQVIAVDNASDYPAAAQRLPRVANYRSLNMEQLLALQPDLVVAWGNAQQQMVQPLEQLGIRVFYSAPSTFAELGDELKQLGKQTGHELQANRVAAAYQQQLAQLRDDYQGRSAVTVFYQIASIPLMSANNSTWMGQAVELCGGVNIMADSPAPYPQVNAEQVLAQNPQAIVAATAEELAHWQQWPAMEAVAQDHLVTIDADLLHRFTPRSPDGIRQLCQQLDKVRVAY</sequence>
<evidence type="ECO:0000313" key="5">
    <source>
        <dbReference type="Proteomes" id="UP000646152"/>
    </source>
</evidence>